<dbReference type="Pfam" id="PF00134">
    <property type="entry name" value="Cyclin_N"/>
    <property type="match status" value="1"/>
</dbReference>
<feature type="non-terminal residue" evidence="6">
    <location>
        <position position="1"/>
    </location>
</feature>
<dbReference type="InterPro" id="IPR006671">
    <property type="entry name" value="Cyclin_N"/>
</dbReference>
<proteinExistence type="inferred from homology"/>
<sequence>YKCLVFSDSLGLCLRIVCFSLQQDVAISPKQRDEVIQWLAKLKYQFHLYPETLALAISLLDRFLAVVKARPKYLNCIAISCFFLAAKTIEEDERIPVLKVLARDSFCGCSPAEIRRMEKIILDKLNWDLHMATPLDFLHIVNEGLFPSLCCPLVKFHAVAVSNRPQLLSILPKLSPSQHVAALTKQLLHCMACYQLLQFKGSMLALAIVSLELEKLLPDWLALIIELLQKAQVRGCRHHALQRGRTGHTARLWLSDSLLAGLCLQSCFP</sequence>
<dbReference type="InterPro" id="IPR048258">
    <property type="entry name" value="Cyclins_cyclin-box"/>
</dbReference>
<evidence type="ECO:0000256" key="2">
    <source>
        <dbReference type="ARBA" id="ARBA00023127"/>
    </source>
</evidence>
<evidence type="ECO:0000256" key="1">
    <source>
        <dbReference type="ARBA" id="ARBA00022618"/>
    </source>
</evidence>
<dbReference type="InterPro" id="IPR013763">
    <property type="entry name" value="Cyclin-like_dom"/>
</dbReference>
<dbReference type="InterPro" id="IPR036915">
    <property type="entry name" value="Cyclin-like_sf"/>
</dbReference>
<accession>A0A2P4SQY9</accession>
<evidence type="ECO:0000256" key="3">
    <source>
        <dbReference type="ARBA" id="ARBA00023306"/>
    </source>
</evidence>
<dbReference type="AlphaFoldDB" id="A0A2P4SQY9"/>
<evidence type="ECO:0000259" key="5">
    <source>
        <dbReference type="SMART" id="SM00385"/>
    </source>
</evidence>
<dbReference type="Gene3D" id="1.10.472.10">
    <property type="entry name" value="Cyclin-like"/>
    <property type="match status" value="2"/>
</dbReference>
<keyword evidence="2 4" id="KW-0195">Cyclin</keyword>
<dbReference type="CDD" id="cd20526">
    <property type="entry name" value="CYCLIN_CCNI-like"/>
    <property type="match status" value="1"/>
</dbReference>
<evidence type="ECO:0000313" key="6">
    <source>
        <dbReference type="EMBL" id="POI26519.1"/>
    </source>
</evidence>
<dbReference type="GO" id="GO:0051301">
    <property type="term" value="P:cell division"/>
    <property type="evidence" value="ECO:0007669"/>
    <property type="project" value="UniProtKB-KW"/>
</dbReference>
<dbReference type="OrthoDB" id="769138at2759"/>
<dbReference type="EMBL" id="PPHD01028304">
    <property type="protein sequence ID" value="POI26519.1"/>
    <property type="molecule type" value="Genomic_DNA"/>
</dbReference>
<keyword evidence="3" id="KW-0131">Cell cycle</keyword>
<reference evidence="6 7" key="1">
    <citation type="submission" date="2018-01" db="EMBL/GenBank/DDBJ databases">
        <title>Comparison of the Chinese Bamboo Partridge and Red Junglefowl genome sequences highlights the importance of demography in genome evolution.</title>
        <authorList>
            <person name="Tiley G.P."/>
            <person name="Kimball R.T."/>
            <person name="Braun E.L."/>
            <person name="Burleigh J.G."/>
        </authorList>
    </citation>
    <scope>NUCLEOTIDE SEQUENCE [LARGE SCALE GENOMIC DNA]</scope>
    <source>
        <strain evidence="6">RTK389</strain>
        <tissue evidence="6">Blood</tissue>
    </source>
</reference>
<comment type="similarity">
    <text evidence="4">Belongs to the cyclin family.</text>
</comment>
<feature type="non-terminal residue" evidence="6">
    <location>
        <position position="269"/>
    </location>
</feature>
<gene>
    <name evidence="6" type="ORF">CIB84_009731</name>
</gene>
<evidence type="ECO:0000256" key="4">
    <source>
        <dbReference type="RuleBase" id="RU000383"/>
    </source>
</evidence>
<keyword evidence="1" id="KW-0132">Cell division</keyword>
<dbReference type="FunFam" id="1.10.472.10:FF:000006">
    <property type="entry name" value="Cyclin I"/>
    <property type="match status" value="1"/>
</dbReference>
<evidence type="ECO:0000313" key="7">
    <source>
        <dbReference type="Proteomes" id="UP000237246"/>
    </source>
</evidence>
<dbReference type="InterPro" id="IPR039361">
    <property type="entry name" value="Cyclin"/>
</dbReference>
<protein>
    <recommendedName>
        <fullName evidence="5">Cyclin-like domain-containing protein</fullName>
    </recommendedName>
</protein>
<keyword evidence="7" id="KW-1185">Reference proteome</keyword>
<dbReference type="Proteomes" id="UP000237246">
    <property type="component" value="Unassembled WGS sequence"/>
</dbReference>
<comment type="caution">
    <text evidence="6">The sequence shown here is derived from an EMBL/GenBank/DDBJ whole genome shotgun (WGS) entry which is preliminary data.</text>
</comment>
<dbReference type="PANTHER" id="PTHR10177">
    <property type="entry name" value="CYCLINS"/>
    <property type="match status" value="1"/>
</dbReference>
<organism evidence="6 7">
    <name type="scientific">Bambusicola thoracicus</name>
    <name type="common">Chinese bamboo-partridge</name>
    <name type="synonym">Perdix thoracica</name>
    <dbReference type="NCBI Taxonomy" id="9083"/>
    <lineage>
        <taxon>Eukaryota</taxon>
        <taxon>Metazoa</taxon>
        <taxon>Chordata</taxon>
        <taxon>Craniata</taxon>
        <taxon>Vertebrata</taxon>
        <taxon>Euteleostomi</taxon>
        <taxon>Archelosauria</taxon>
        <taxon>Archosauria</taxon>
        <taxon>Dinosauria</taxon>
        <taxon>Saurischia</taxon>
        <taxon>Theropoda</taxon>
        <taxon>Coelurosauria</taxon>
        <taxon>Aves</taxon>
        <taxon>Neognathae</taxon>
        <taxon>Galloanserae</taxon>
        <taxon>Galliformes</taxon>
        <taxon>Phasianidae</taxon>
        <taxon>Perdicinae</taxon>
        <taxon>Bambusicola</taxon>
    </lineage>
</organism>
<dbReference type="SUPFAM" id="SSF47954">
    <property type="entry name" value="Cyclin-like"/>
    <property type="match status" value="1"/>
</dbReference>
<dbReference type="PROSITE" id="PS00292">
    <property type="entry name" value="CYCLINS"/>
    <property type="match status" value="1"/>
</dbReference>
<name>A0A2P4SQY9_BAMTH</name>
<feature type="domain" description="Cyclin-like" evidence="5">
    <location>
        <begin position="37"/>
        <end position="123"/>
    </location>
</feature>
<dbReference type="SMART" id="SM00385">
    <property type="entry name" value="CYCLIN"/>
    <property type="match status" value="1"/>
</dbReference>